<feature type="domain" description="Gfo/Idh/MocA-like oxidoreductase N-terminal" evidence="1">
    <location>
        <begin position="24"/>
        <end position="110"/>
    </location>
</feature>
<dbReference type="InterPro" id="IPR051317">
    <property type="entry name" value="Gfo/Idh/MocA_oxidoreduct"/>
</dbReference>
<dbReference type="Proteomes" id="UP000199413">
    <property type="component" value="Unassembled WGS sequence"/>
</dbReference>
<dbReference type="InterPro" id="IPR036291">
    <property type="entry name" value="NAD(P)-bd_dom_sf"/>
</dbReference>
<dbReference type="InterPro" id="IPR000683">
    <property type="entry name" value="Gfo/Idh/MocA-like_OxRdtase_N"/>
</dbReference>
<dbReference type="Pfam" id="PF01408">
    <property type="entry name" value="GFO_IDH_MocA"/>
    <property type="match status" value="1"/>
</dbReference>
<evidence type="ECO:0000313" key="2">
    <source>
        <dbReference type="EMBL" id="SCL26603.1"/>
    </source>
</evidence>
<dbReference type="STRING" id="568872.GA0070624_3339"/>
<dbReference type="AlphaFoldDB" id="A0A1C6SAV8"/>
<dbReference type="Gene3D" id="3.40.50.720">
    <property type="entry name" value="NAD(P)-binding Rossmann-like Domain"/>
    <property type="match status" value="1"/>
</dbReference>
<evidence type="ECO:0000259" key="1">
    <source>
        <dbReference type="Pfam" id="PF01408"/>
    </source>
</evidence>
<gene>
    <name evidence="2" type="ORF">GA0070624_3339</name>
</gene>
<sequence length="292" mass="31411">MARIGLVDLDTSHPGAFTPLLRAMDHDVVAVWHHGPHGPAAEFAAQHGIRHVFDDLYPMADAVDLALVSGADWSTHIERVTPFVAAGRAVLLDKPFAGNAADLAQLVEWAGHGVRLSGGSSLRWAVERDPDAEFALAGCSGHEFDYGIHAYSLLHGLLGPGMRRARWLGGRGQARVEIAWADGRTGMVSVGETPARHPFWATVLSGRSVRHVEVDPSALYETMLHAVVPYLSGQAPDPMPMSALIEPELAALAGLCSRYDGGRWVSFDDPDLAGVEYDGPAFAAAYRRAKLR</sequence>
<dbReference type="RefSeq" id="WP_091342103.1">
    <property type="nucleotide sequence ID" value="NZ_FMHV01000002.1"/>
</dbReference>
<evidence type="ECO:0000313" key="3">
    <source>
        <dbReference type="Proteomes" id="UP000199413"/>
    </source>
</evidence>
<keyword evidence="3" id="KW-1185">Reference proteome</keyword>
<reference evidence="3" key="1">
    <citation type="submission" date="2016-06" db="EMBL/GenBank/DDBJ databases">
        <authorList>
            <person name="Varghese N."/>
            <person name="Submissions Spin"/>
        </authorList>
    </citation>
    <scope>NUCLEOTIDE SEQUENCE [LARGE SCALE GENOMIC DNA]</scope>
    <source>
        <strain evidence="3">DSM 45431</strain>
    </source>
</reference>
<dbReference type="GO" id="GO:0000166">
    <property type="term" value="F:nucleotide binding"/>
    <property type="evidence" value="ECO:0007669"/>
    <property type="project" value="InterPro"/>
</dbReference>
<dbReference type="OrthoDB" id="9772350at2"/>
<name>A0A1C6SAV8_9ACTN</name>
<dbReference type="PANTHER" id="PTHR43708:SF4">
    <property type="entry name" value="OXIDOREDUCTASE YCEM-RELATED"/>
    <property type="match status" value="1"/>
</dbReference>
<accession>A0A1C6SAV8</accession>
<dbReference type="EMBL" id="FMHV01000002">
    <property type="protein sequence ID" value="SCL26603.1"/>
    <property type="molecule type" value="Genomic_DNA"/>
</dbReference>
<dbReference type="SUPFAM" id="SSF51735">
    <property type="entry name" value="NAD(P)-binding Rossmann-fold domains"/>
    <property type="match status" value="1"/>
</dbReference>
<organism evidence="2 3">
    <name type="scientific">Micromonospora rhizosphaerae</name>
    <dbReference type="NCBI Taxonomy" id="568872"/>
    <lineage>
        <taxon>Bacteria</taxon>
        <taxon>Bacillati</taxon>
        <taxon>Actinomycetota</taxon>
        <taxon>Actinomycetes</taxon>
        <taxon>Micromonosporales</taxon>
        <taxon>Micromonosporaceae</taxon>
        <taxon>Micromonospora</taxon>
    </lineage>
</organism>
<protein>
    <submittedName>
        <fullName evidence="2">Oxidoreductase family, NAD-binding Rossmann fold</fullName>
    </submittedName>
</protein>
<dbReference type="PANTHER" id="PTHR43708">
    <property type="entry name" value="CONSERVED EXPRESSED OXIDOREDUCTASE (EUROFUNG)"/>
    <property type="match status" value="1"/>
</dbReference>
<proteinExistence type="predicted"/>